<feature type="region of interest" description="Disordered" evidence="1">
    <location>
        <begin position="61"/>
        <end position="84"/>
    </location>
</feature>
<sequence>MGITAILAGVAKTAAFISGMFSSRQKQAEREQERATGAQLGNLDAAEKGMEIADEIGKKLAEQSTPEEIDETALAVARRRAKRK</sequence>
<dbReference type="AlphaFoldDB" id="A0A0F9GZ12"/>
<accession>A0A0F9GZ12</accession>
<proteinExistence type="predicted"/>
<name>A0A0F9GZ12_9ZZZZ</name>
<reference evidence="2" key="1">
    <citation type="journal article" date="2015" name="Nature">
        <title>Complex archaea that bridge the gap between prokaryotes and eukaryotes.</title>
        <authorList>
            <person name="Spang A."/>
            <person name="Saw J.H."/>
            <person name="Jorgensen S.L."/>
            <person name="Zaremba-Niedzwiedzka K."/>
            <person name="Martijn J."/>
            <person name="Lind A.E."/>
            <person name="van Eijk R."/>
            <person name="Schleper C."/>
            <person name="Guy L."/>
            <person name="Ettema T.J."/>
        </authorList>
    </citation>
    <scope>NUCLEOTIDE SEQUENCE</scope>
</reference>
<gene>
    <name evidence="2" type="ORF">LCGC14_1849670</name>
</gene>
<protein>
    <submittedName>
        <fullName evidence="2">Uncharacterized protein</fullName>
    </submittedName>
</protein>
<comment type="caution">
    <text evidence="2">The sequence shown here is derived from an EMBL/GenBank/DDBJ whole genome shotgun (WGS) entry which is preliminary data.</text>
</comment>
<evidence type="ECO:0000313" key="2">
    <source>
        <dbReference type="EMBL" id="KKL95926.1"/>
    </source>
</evidence>
<evidence type="ECO:0000256" key="1">
    <source>
        <dbReference type="SAM" id="MobiDB-lite"/>
    </source>
</evidence>
<dbReference type="EMBL" id="LAZR01018562">
    <property type="protein sequence ID" value="KKL95926.1"/>
    <property type="molecule type" value="Genomic_DNA"/>
</dbReference>
<organism evidence="2">
    <name type="scientific">marine sediment metagenome</name>
    <dbReference type="NCBI Taxonomy" id="412755"/>
    <lineage>
        <taxon>unclassified sequences</taxon>
        <taxon>metagenomes</taxon>
        <taxon>ecological metagenomes</taxon>
    </lineage>
</organism>